<accession>A0A1G9LYF1</accession>
<dbReference type="STRING" id="146817.SAMN04488502_101502"/>
<proteinExistence type="predicted"/>
<dbReference type="AlphaFoldDB" id="A0A1G9LYF1"/>
<protein>
    <submittedName>
        <fullName evidence="1">Uncharacterized protein</fullName>
    </submittedName>
</protein>
<gene>
    <name evidence="1" type="ORF">SAMN04488502_101502</name>
</gene>
<dbReference type="EMBL" id="FNHB01000001">
    <property type="protein sequence ID" value="SDL66761.1"/>
    <property type="molecule type" value="Genomic_DNA"/>
</dbReference>
<dbReference type="Proteomes" id="UP000214880">
    <property type="component" value="Unassembled WGS sequence"/>
</dbReference>
<sequence>MLNQTNLSGMADEELLAAILEACGTRADGAIRQCSEYTANPQNRNWKQSKELEWLEPEKFNV</sequence>
<dbReference type="RefSeq" id="WP_245697993.1">
    <property type="nucleotide sequence ID" value="NZ_FNHB01000001.1"/>
</dbReference>
<evidence type="ECO:0000313" key="1">
    <source>
        <dbReference type="EMBL" id="SDL66761.1"/>
    </source>
</evidence>
<keyword evidence="2" id="KW-1185">Reference proteome</keyword>
<organism evidence="1 2">
    <name type="scientific">Dendrosporobacter quercicolus</name>
    <dbReference type="NCBI Taxonomy" id="146817"/>
    <lineage>
        <taxon>Bacteria</taxon>
        <taxon>Bacillati</taxon>
        <taxon>Bacillota</taxon>
        <taxon>Negativicutes</taxon>
        <taxon>Selenomonadales</taxon>
        <taxon>Sporomusaceae</taxon>
        <taxon>Dendrosporobacter</taxon>
    </lineage>
</organism>
<reference evidence="1 2" key="1">
    <citation type="submission" date="2016-10" db="EMBL/GenBank/DDBJ databases">
        <authorList>
            <person name="de Groot N.N."/>
        </authorList>
    </citation>
    <scope>NUCLEOTIDE SEQUENCE [LARGE SCALE GENOMIC DNA]</scope>
    <source>
        <strain evidence="1 2">DSM 1736</strain>
    </source>
</reference>
<name>A0A1G9LYF1_9FIRM</name>
<evidence type="ECO:0000313" key="2">
    <source>
        <dbReference type="Proteomes" id="UP000214880"/>
    </source>
</evidence>